<sequence length="321" mass="36643">MDPRNLLDVRNWLNLAVEAAVRLGCRMHSLEGVSWYLPPDVRERVVLRWPESYAWVATKGAEEQIRDMLGQRVRVVIAPIPQPYKGTIVTEFQIDGRVHEVAFNVNDHPEFLSEESARRSLVTFKFQYLKTGYGLPNIVPGGFIPLVSWLYQMLPLLRRAKDRWTSRFQVYARFSMQFAPGIRGAALRALRTNRAFTLQGGDRKVRYSRYLRELARAMVCVDLPGEAPFCTRLVEYLAVGSCVVAVPYPTQFQAPLMDGVHVIYCQPDARDLVALCEALLGDPARRRRMELAAREFFDRYLHRDQLSAYYLATVLAASGAS</sequence>
<dbReference type="Proteomes" id="UP000319353">
    <property type="component" value="Unassembled WGS sequence"/>
</dbReference>
<evidence type="ECO:0000313" key="2">
    <source>
        <dbReference type="EMBL" id="TMI96397.1"/>
    </source>
</evidence>
<reference evidence="2 3" key="1">
    <citation type="journal article" date="2019" name="Nat. Microbiol.">
        <title>Mediterranean grassland soil C-N compound turnover is dependent on rainfall and depth, and is mediated by genomically divergent microorganisms.</title>
        <authorList>
            <person name="Diamond S."/>
            <person name="Andeer P.F."/>
            <person name="Li Z."/>
            <person name="Crits-Christoph A."/>
            <person name="Burstein D."/>
            <person name="Anantharaman K."/>
            <person name="Lane K.R."/>
            <person name="Thomas B.C."/>
            <person name="Pan C."/>
            <person name="Northen T.R."/>
            <person name="Banfield J.F."/>
        </authorList>
    </citation>
    <scope>NUCLEOTIDE SEQUENCE [LARGE SCALE GENOMIC DNA]</scope>
    <source>
        <strain evidence="2">NP_4</strain>
    </source>
</reference>
<evidence type="ECO:0000259" key="1">
    <source>
        <dbReference type="Pfam" id="PF13524"/>
    </source>
</evidence>
<organism evidence="2 3">
    <name type="scientific">Candidatus Segetimicrobium genomatis</name>
    <dbReference type="NCBI Taxonomy" id="2569760"/>
    <lineage>
        <taxon>Bacteria</taxon>
        <taxon>Bacillati</taxon>
        <taxon>Candidatus Sysuimicrobiota</taxon>
        <taxon>Candidatus Sysuimicrobiia</taxon>
        <taxon>Candidatus Sysuimicrobiales</taxon>
        <taxon>Candidatus Segetimicrobiaceae</taxon>
        <taxon>Candidatus Segetimicrobium</taxon>
    </lineage>
</organism>
<dbReference type="Pfam" id="PF13524">
    <property type="entry name" value="Glyco_trans_1_2"/>
    <property type="match status" value="1"/>
</dbReference>
<dbReference type="InterPro" id="IPR055259">
    <property type="entry name" value="YkvP/CgeB_Glyco_trans-like"/>
</dbReference>
<name>A0A537KKU3_9BACT</name>
<keyword evidence="2" id="KW-0808">Transferase</keyword>
<comment type="caution">
    <text evidence="2">The sequence shown here is derived from an EMBL/GenBank/DDBJ whole genome shotgun (WGS) entry which is preliminary data.</text>
</comment>
<protein>
    <submittedName>
        <fullName evidence="2">Glycosyltransferase family 1 protein</fullName>
    </submittedName>
</protein>
<accession>A0A537KKU3</accession>
<dbReference type="SUPFAM" id="SSF53756">
    <property type="entry name" value="UDP-Glycosyltransferase/glycogen phosphorylase"/>
    <property type="match status" value="1"/>
</dbReference>
<dbReference type="GO" id="GO:0016740">
    <property type="term" value="F:transferase activity"/>
    <property type="evidence" value="ECO:0007669"/>
    <property type="project" value="UniProtKB-KW"/>
</dbReference>
<dbReference type="EMBL" id="VBAL01000257">
    <property type="protein sequence ID" value="TMI96397.1"/>
    <property type="molecule type" value="Genomic_DNA"/>
</dbReference>
<gene>
    <name evidence="2" type="ORF">E6H01_13880</name>
</gene>
<proteinExistence type="predicted"/>
<evidence type="ECO:0000313" key="3">
    <source>
        <dbReference type="Proteomes" id="UP000319353"/>
    </source>
</evidence>
<feature type="domain" description="Spore protein YkvP/CgeB glycosyl transferase-like" evidence="1">
    <location>
        <begin position="187"/>
        <end position="299"/>
    </location>
</feature>
<dbReference type="Gene3D" id="3.40.50.2000">
    <property type="entry name" value="Glycogen Phosphorylase B"/>
    <property type="match status" value="1"/>
</dbReference>
<dbReference type="AlphaFoldDB" id="A0A537KKU3"/>